<evidence type="ECO:0000256" key="3">
    <source>
        <dbReference type="ARBA" id="ARBA00022692"/>
    </source>
</evidence>
<dbReference type="SUPFAM" id="SSF103473">
    <property type="entry name" value="MFS general substrate transporter"/>
    <property type="match status" value="1"/>
</dbReference>
<name>A0A498HF61_MALDO</name>
<feature type="transmembrane region" description="Helical" evidence="6">
    <location>
        <begin position="206"/>
        <end position="226"/>
    </location>
</feature>
<evidence type="ECO:0000256" key="6">
    <source>
        <dbReference type="SAM" id="Phobius"/>
    </source>
</evidence>
<dbReference type="GO" id="GO:0015149">
    <property type="term" value="F:hexose transmembrane transporter activity"/>
    <property type="evidence" value="ECO:0007669"/>
    <property type="project" value="TreeGrafter"/>
</dbReference>
<dbReference type="PANTHER" id="PTHR23503:SF103">
    <property type="entry name" value="PLASTIDIC GLUCOSE TRANSPORTER 1-RELATED"/>
    <property type="match status" value="1"/>
</dbReference>
<feature type="transmembrane region" description="Helical" evidence="6">
    <location>
        <begin position="281"/>
        <end position="304"/>
    </location>
</feature>
<dbReference type="InterPro" id="IPR000620">
    <property type="entry name" value="EamA_dom"/>
</dbReference>
<gene>
    <name evidence="8" type="ORF">DVH24_028124</name>
</gene>
<evidence type="ECO:0000313" key="8">
    <source>
        <dbReference type="EMBL" id="RXH67977.1"/>
    </source>
</evidence>
<feature type="transmembrane region" description="Helical" evidence="6">
    <location>
        <begin position="645"/>
        <end position="663"/>
    </location>
</feature>
<feature type="domain" description="EamA" evidence="7">
    <location>
        <begin position="586"/>
        <end position="713"/>
    </location>
</feature>
<feature type="transmembrane region" description="Helical" evidence="6">
    <location>
        <begin position="148"/>
        <end position="169"/>
    </location>
</feature>
<dbReference type="Pfam" id="PF00083">
    <property type="entry name" value="Sugar_tr"/>
    <property type="match status" value="1"/>
</dbReference>
<feature type="transmembrane region" description="Helical" evidence="6">
    <location>
        <begin position="316"/>
        <end position="338"/>
    </location>
</feature>
<dbReference type="Proteomes" id="UP000290289">
    <property type="component" value="Chromosome 17"/>
</dbReference>
<dbReference type="SUPFAM" id="SSF103481">
    <property type="entry name" value="Multidrug resistance efflux transporter EmrE"/>
    <property type="match status" value="2"/>
</dbReference>
<keyword evidence="3 6" id="KW-0812">Transmembrane</keyword>
<feature type="transmembrane region" description="Helical" evidence="6">
    <location>
        <begin position="669"/>
        <end position="689"/>
    </location>
</feature>
<dbReference type="PANTHER" id="PTHR23503">
    <property type="entry name" value="SOLUTE CARRIER FAMILY 2"/>
    <property type="match status" value="1"/>
</dbReference>
<protein>
    <recommendedName>
        <fullName evidence="7">EamA domain-containing protein</fullName>
    </recommendedName>
</protein>
<dbReference type="EMBL" id="RDQH01000343">
    <property type="protein sequence ID" value="RXH67977.1"/>
    <property type="molecule type" value="Genomic_DNA"/>
</dbReference>
<proteinExistence type="inferred from homology"/>
<feature type="transmembrane region" description="Helical" evidence="6">
    <location>
        <begin position="734"/>
        <end position="755"/>
    </location>
</feature>
<sequence>MNFVSLSAYLDPMWLATTVHHQPVRPVPTISTAGPNPKVVYPCLPKPKPFRFGPVGVRLRLNKYKVLAEKKQLADLGTQNSDSEKLDVGEEKVVEEEEVEGLDLGWLAAFPHVFIASMSNFLFGYHIGVMNGPIVSIARELGFEGNSILEGLVVSIFIVGAFLGSLCCGTIVDKLGCRRTFQIATIPLILGALISAQAHSLDEVTFGRFLVGLGIGVDTVLVPIYISEVGRLDNAKEVIKNVWGASEVEKAIEEFQSVIKNDGSDLDSSWFELLKEPNSRVAFIGGALFVLQQFAGINGVLYFSSLTFKDVGITSSALASLLIGVTNFAGALCALYLIDKQGRQKLLIGSYLGMALSMFLVVYAISFPLDEQLSHNLSILGTVMYIFTFAIGAGPVTGLIIPELSSNRSRGKIMGFSFSAHWVCNFLVGLFFLDLVEKLGVAPVYGTFGGVSLLTAIFANYFIVETKGRSLEEIEMSLTSDFRARDKVSGDFGRKRMSSSAETSDGEHEVELIVHDASPSGDDGGAAVADEIAPLLTQPEKAKINIFTLSYPRKTSKDTVRKSLETETSAVAQFVLWVWSGSRYSGLMCMAISSTIYFVMEVFADVFSVQSIPLLEAAFTRCTIILVLSFVWLRKCGQPISGLANVKNLLISRALTGYLSLIIQRLPLPQAIVLSFTTPIMASVVARIILHEKYKISDVGGLACSFFGVLFIYRQMLTAQDKNGGENTSVRGSSYIFAVLAGLLSSITGGISYCLTKAGSKASDQPLLTVFSFGLLASPASAAICLFTLEDFVFPDLHSFSVMILLGVLAFFAEVFLARGLQLEKTGKVANVIYMEAALSQLWGIGSSRIAPSFGRIIGCLLIFISVSCTMYFGPDKDTE</sequence>
<feature type="transmembrane region" description="Helical" evidence="6">
    <location>
        <begin position="181"/>
        <end position="200"/>
    </location>
</feature>
<dbReference type="CDD" id="cd17315">
    <property type="entry name" value="MFS_GLUT_like"/>
    <property type="match status" value="1"/>
</dbReference>
<evidence type="ECO:0000313" key="9">
    <source>
        <dbReference type="Proteomes" id="UP000290289"/>
    </source>
</evidence>
<keyword evidence="5 6" id="KW-0472">Membrane</keyword>
<comment type="similarity">
    <text evidence="2">Belongs to the drug/metabolite transporter (DMT) superfamily. Plant drug/metabolite exporter (P-DME) (TC 2.A.7.4) family.</text>
</comment>
<evidence type="ECO:0000256" key="2">
    <source>
        <dbReference type="ARBA" id="ARBA00007635"/>
    </source>
</evidence>
<dbReference type="InterPro" id="IPR036259">
    <property type="entry name" value="MFS_trans_sf"/>
</dbReference>
<feature type="transmembrane region" description="Helical" evidence="6">
    <location>
        <begin position="345"/>
        <end position="365"/>
    </location>
</feature>
<feature type="transmembrane region" description="Helical" evidence="6">
    <location>
        <begin position="767"/>
        <end position="789"/>
    </location>
</feature>
<dbReference type="InterPro" id="IPR037185">
    <property type="entry name" value="EmrE-like"/>
</dbReference>
<comment type="subcellular location">
    <subcellularLocation>
        <location evidence="1">Membrane</location>
        <topology evidence="1">Multi-pass membrane protein</topology>
    </subcellularLocation>
</comment>
<dbReference type="InterPro" id="IPR005828">
    <property type="entry name" value="MFS_sugar_transport-like"/>
</dbReference>
<feature type="transmembrane region" description="Helical" evidence="6">
    <location>
        <begin position="584"/>
        <end position="600"/>
    </location>
</feature>
<reference evidence="8 9" key="1">
    <citation type="submission" date="2018-10" db="EMBL/GenBank/DDBJ databases">
        <title>A high-quality apple genome assembly.</title>
        <authorList>
            <person name="Hu J."/>
        </authorList>
    </citation>
    <scope>NUCLEOTIDE SEQUENCE [LARGE SCALE GENOMIC DNA]</scope>
    <source>
        <strain evidence="9">cv. HFTH1</strain>
        <tissue evidence="8">Young leaf</tissue>
    </source>
</reference>
<dbReference type="STRING" id="3750.A0A498HF61"/>
<comment type="caution">
    <text evidence="8">The sequence shown here is derived from an EMBL/GenBank/DDBJ whole genome shotgun (WGS) entry which is preliminary data.</text>
</comment>
<keyword evidence="9" id="KW-1185">Reference proteome</keyword>
<evidence type="ECO:0000256" key="5">
    <source>
        <dbReference type="ARBA" id="ARBA00023136"/>
    </source>
</evidence>
<feature type="transmembrane region" description="Helical" evidence="6">
    <location>
        <begin position="612"/>
        <end position="633"/>
    </location>
</feature>
<evidence type="ECO:0000256" key="1">
    <source>
        <dbReference type="ARBA" id="ARBA00004141"/>
    </source>
</evidence>
<dbReference type="GO" id="GO:0016020">
    <property type="term" value="C:membrane"/>
    <property type="evidence" value="ECO:0007669"/>
    <property type="project" value="UniProtKB-SubCell"/>
</dbReference>
<dbReference type="Pfam" id="PF00892">
    <property type="entry name" value="EamA"/>
    <property type="match status" value="1"/>
</dbReference>
<feature type="transmembrane region" description="Helical" evidence="6">
    <location>
        <begin position="801"/>
        <end position="818"/>
    </location>
</feature>
<organism evidence="8 9">
    <name type="scientific">Malus domestica</name>
    <name type="common">Apple</name>
    <name type="synonym">Pyrus malus</name>
    <dbReference type="NCBI Taxonomy" id="3750"/>
    <lineage>
        <taxon>Eukaryota</taxon>
        <taxon>Viridiplantae</taxon>
        <taxon>Streptophyta</taxon>
        <taxon>Embryophyta</taxon>
        <taxon>Tracheophyta</taxon>
        <taxon>Spermatophyta</taxon>
        <taxon>Magnoliopsida</taxon>
        <taxon>eudicotyledons</taxon>
        <taxon>Gunneridae</taxon>
        <taxon>Pentapetalae</taxon>
        <taxon>rosids</taxon>
        <taxon>fabids</taxon>
        <taxon>Rosales</taxon>
        <taxon>Rosaceae</taxon>
        <taxon>Amygdaloideae</taxon>
        <taxon>Maleae</taxon>
        <taxon>Malus</taxon>
    </lineage>
</organism>
<keyword evidence="4 6" id="KW-1133">Transmembrane helix</keyword>
<feature type="transmembrane region" description="Helical" evidence="6">
    <location>
        <begin position="445"/>
        <end position="464"/>
    </location>
</feature>
<feature type="transmembrane region" description="Helical" evidence="6">
    <location>
        <begin position="413"/>
        <end position="433"/>
    </location>
</feature>
<dbReference type="Gene3D" id="1.20.1250.20">
    <property type="entry name" value="MFS general substrate transporter like domains"/>
    <property type="match status" value="2"/>
</dbReference>
<dbReference type="InterPro" id="IPR045263">
    <property type="entry name" value="GLUT"/>
</dbReference>
<feature type="transmembrane region" description="Helical" evidence="6">
    <location>
        <begin position="696"/>
        <end position="714"/>
    </location>
</feature>
<dbReference type="InterPro" id="IPR003663">
    <property type="entry name" value="Sugar/inositol_transpt"/>
</dbReference>
<feature type="transmembrane region" description="Helical" evidence="6">
    <location>
        <begin position="377"/>
        <end position="401"/>
    </location>
</feature>
<feature type="transmembrane region" description="Helical" evidence="6">
    <location>
        <begin position="854"/>
        <end position="874"/>
    </location>
</feature>
<evidence type="ECO:0000259" key="7">
    <source>
        <dbReference type="Pfam" id="PF00892"/>
    </source>
</evidence>
<dbReference type="AlphaFoldDB" id="A0A498HF61"/>
<dbReference type="PRINTS" id="PR00171">
    <property type="entry name" value="SUGRTRNSPORT"/>
</dbReference>
<accession>A0A498HF61</accession>
<evidence type="ECO:0000256" key="4">
    <source>
        <dbReference type="ARBA" id="ARBA00022989"/>
    </source>
</evidence>